<dbReference type="InterPro" id="IPR047057">
    <property type="entry name" value="MerR_fam"/>
</dbReference>
<dbReference type="GO" id="GO:0003677">
    <property type="term" value="F:DNA binding"/>
    <property type="evidence" value="ECO:0007669"/>
    <property type="project" value="UniProtKB-KW"/>
</dbReference>
<name>A0A9D2TDH9_9FIRM</name>
<gene>
    <name evidence="7" type="ORF">H9753_14180</name>
</gene>
<reference evidence="7" key="1">
    <citation type="journal article" date="2021" name="PeerJ">
        <title>Extensive microbial diversity within the chicken gut microbiome revealed by metagenomics and culture.</title>
        <authorList>
            <person name="Gilroy R."/>
            <person name="Ravi A."/>
            <person name="Getino M."/>
            <person name="Pursley I."/>
            <person name="Horton D.L."/>
            <person name="Alikhan N.F."/>
            <person name="Baker D."/>
            <person name="Gharbi K."/>
            <person name="Hall N."/>
            <person name="Watson M."/>
            <person name="Adriaenssens E.M."/>
            <person name="Foster-Nyarko E."/>
            <person name="Jarju S."/>
            <person name="Secka A."/>
            <person name="Antonio M."/>
            <person name="Oren A."/>
            <person name="Chaudhuri R.R."/>
            <person name="La Ragione R."/>
            <person name="Hildebrand F."/>
            <person name="Pallen M.J."/>
        </authorList>
    </citation>
    <scope>NUCLEOTIDE SEQUENCE</scope>
    <source>
        <strain evidence="7">ChiBcec2-3848</strain>
    </source>
</reference>
<dbReference type="SUPFAM" id="SSF46955">
    <property type="entry name" value="Putative DNA-binding domain"/>
    <property type="match status" value="1"/>
</dbReference>
<dbReference type="InterPro" id="IPR000551">
    <property type="entry name" value="MerR-type_HTH_dom"/>
</dbReference>
<dbReference type="EMBL" id="DWVZ01000200">
    <property type="protein sequence ID" value="HJC64738.1"/>
    <property type="molecule type" value="Genomic_DNA"/>
</dbReference>
<dbReference type="AlphaFoldDB" id="A0A9D2TDH9"/>
<evidence type="ECO:0000313" key="7">
    <source>
        <dbReference type="EMBL" id="HJC64738.1"/>
    </source>
</evidence>
<dbReference type="GO" id="GO:0003700">
    <property type="term" value="F:DNA-binding transcription factor activity"/>
    <property type="evidence" value="ECO:0007669"/>
    <property type="project" value="InterPro"/>
</dbReference>
<evidence type="ECO:0000259" key="6">
    <source>
        <dbReference type="PROSITE" id="PS50937"/>
    </source>
</evidence>
<dbReference type="Proteomes" id="UP000823886">
    <property type="component" value="Unassembled WGS sequence"/>
</dbReference>
<keyword evidence="4" id="KW-0804">Transcription</keyword>
<dbReference type="Gene3D" id="1.10.1660.10">
    <property type="match status" value="1"/>
</dbReference>
<keyword evidence="1" id="KW-0678">Repressor</keyword>
<keyword evidence="5" id="KW-0175">Coiled coil</keyword>
<evidence type="ECO:0000256" key="2">
    <source>
        <dbReference type="ARBA" id="ARBA00023015"/>
    </source>
</evidence>
<feature type="domain" description="HTH merR-type" evidence="6">
    <location>
        <begin position="6"/>
        <end position="68"/>
    </location>
</feature>
<reference evidence="7" key="2">
    <citation type="submission" date="2021-04" db="EMBL/GenBank/DDBJ databases">
        <authorList>
            <person name="Gilroy R."/>
        </authorList>
    </citation>
    <scope>NUCLEOTIDE SEQUENCE</scope>
    <source>
        <strain evidence="7">ChiBcec2-3848</strain>
    </source>
</reference>
<feature type="coiled-coil region" evidence="5">
    <location>
        <begin position="98"/>
        <end position="125"/>
    </location>
</feature>
<sequence length="267" mass="30816">MEKKALLSIGDFSKVTGVGIKALRYYDEVGILPPAYLDPASGYRYYSFQQKAVVDAIQFCVELGIPLKQFPEYTNEPVSWIRYADLVERGEEIVSGKIKALQEHLALLKQMRKEIQRAENSYKNNQPAQYCLPARDCWIVPYEGTQSCEASRQLTNKIILDIHENGLRLGNTGGLVLLRRHEKWQQFLFVDVQKPIGRTYRSSQIIHIPQGMYFCKKVEHSDIQQVWEWSKPLVPEDKIKLVIETELFVGNYSFSAPVLEQRCFLIP</sequence>
<proteinExistence type="predicted"/>
<organism evidence="7 8">
    <name type="scientific">Candidatus Blautia merdavium</name>
    <dbReference type="NCBI Taxonomy" id="2838494"/>
    <lineage>
        <taxon>Bacteria</taxon>
        <taxon>Bacillati</taxon>
        <taxon>Bacillota</taxon>
        <taxon>Clostridia</taxon>
        <taxon>Lachnospirales</taxon>
        <taxon>Lachnospiraceae</taxon>
        <taxon>Blautia</taxon>
    </lineage>
</organism>
<dbReference type="Pfam" id="PF13411">
    <property type="entry name" value="MerR_1"/>
    <property type="match status" value="1"/>
</dbReference>
<evidence type="ECO:0000256" key="3">
    <source>
        <dbReference type="ARBA" id="ARBA00023125"/>
    </source>
</evidence>
<comment type="caution">
    <text evidence="7">The sequence shown here is derived from an EMBL/GenBank/DDBJ whole genome shotgun (WGS) entry which is preliminary data.</text>
</comment>
<keyword evidence="3 7" id="KW-0238">DNA-binding</keyword>
<evidence type="ECO:0000313" key="8">
    <source>
        <dbReference type="Proteomes" id="UP000823886"/>
    </source>
</evidence>
<dbReference type="SMART" id="SM00422">
    <property type="entry name" value="HTH_MERR"/>
    <property type="match status" value="1"/>
</dbReference>
<accession>A0A9D2TDH9</accession>
<dbReference type="PANTHER" id="PTHR30204">
    <property type="entry name" value="REDOX-CYCLING DRUG-SENSING TRANSCRIPTIONAL ACTIVATOR SOXR"/>
    <property type="match status" value="1"/>
</dbReference>
<evidence type="ECO:0000256" key="5">
    <source>
        <dbReference type="SAM" id="Coils"/>
    </source>
</evidence>
<dbReference type="InterPro" id="IPR009061">
    <property type="entry name" value="DNA-bd_dom_put_sf"/>
</dbReference>
<dbReference type="PROSITE" id="PS50937">
    <property type="entry name" value="HTH_MERR_2"/>
    <property type="match status" value="1"/>
</dbReference>
<dbReference type="PANTHER" id="PTHR30204:SF69">
    <property type="entry name" value="MERR-FAMILY TRANSCRIPTIONAL REGULATOR"/>
    <property type="match status" value="1"/>
</dbReference>
<evidence type="ECO:0000256" key="4">
    <source>
        <dbReference type="ARBA" id="ARBA00023163"/>
    </source>
</evidence>
<keyword evidence="2" id="KW-0805">Transcription regulation</keyword>
<evidence type="ECO:0000256" key="1">
    <source>
        <dbReference type="ARBA" id="ARBA00022491"/>
    </source>
</evidence>
<protein>
    <submittedName>
        <fullName evidence="7">MerR family DNA-binding transcriptional regulator</fullName>
    </submittedName>
</protein>